<sequence>MRCRSLFFDASFGTIYPTLAKMEAMGYIVKESVVQEGRPNKNVYSLTGDGRTQFERYLHAPVEKDSYRSDFLVRMFFGEYSDEETLADWIRDEIRKADTAAEELDRMKTASAKDMPASKTLCLDIGIDLNASKAQTLREALKRLTGSDA</sequence>
<evidence type="ECO:0000313" key="4">
    <source>
        <dbReference type="Proteomes" id="UP001153387"/>
    </source>
</evidence>
<dbReference type="InterPro" id="IPR018309">
    <property type="entry name" value="Tscrpt_reg_PadR_C"/>
</dbReference>
<dbReference type="SUPFAM" id="SSF46785">
    <property type="entry name" value="Winged helix' DNA-binding domain"/>
    <property type="match status" value="1"/>
</dbReference>
<evidence type="ECO:0000313" key="3">
    <source>
        <dbReference type="EMBL" id="MDG0789744.1"/>
    </source>
</evidence>
<dbReference type="PANTHER" id="PTHR43252">
    <property type="entry name" value="TRANSCRIPTIONAL REGULATOR YQJI"/>
    <property type="match status" value="1"/>
</dbReference>
<dbReference type="RefSeq" id="WP_277563651.1">
    <property type="nucleotide sequence ID" value="NZ_JAPDHZ010000002.1"/>
</dbReference>
<dbReference type="PANTHER" id="PTHR43252:SF6">
    <property type="entry name" value="NEGATIVE TRANSCRIPTION REGULATOR PADR"/>
    <property type="match status" value="1"/>
</dbReference>
<dbReference type="InterPro" id="IPR005149">
    <property type="entry name" value="Tscrpt_reg_PadR_N"/>
</dbReference>
<feature type="domain" description="Transcription regulator PadR C-terminal" evidence="2">
    <location>
        <begin position="68"/>
        <end position="144"/>
    </location>
</feature>
<comment type="caution">
    <text evidence="3">The sequence shown here is derived from an EMBL/GenBank/DDBJ whole genome shotgun (WGS) entry which is preliminary data.</text>
</comment>
<gene>
    <name evidence="3" type="ORF">OMP38_01945</name>
</gene>
<protein>
    <submittedName>
        <fullName evidence="3">PadR family transcriptional regulator</fullName>
    </submittedName>
</protein>
<accession>A0A9X4KDR5</accession>
<dbReference type="Gene3D" id="6.10.140.1570">
    <property type="match status" value="1"/>
</dbReference>
<dbReference type="AlphaFoldDB" id="A0A9X4KDR5"/>
<organism evidence="3 4">
    <name type="scientific">Cohnella ginsengisoli</name>
    <dbReference type="NCBI Taxonomy" id="425004"/>
    <lineage>
        <taxon>Bacteria</taxon>
        <taxon>Bacillati</taxon>
        <taxon>Bacillota</taxon>
        <taxon>Bacilli</taxon>
        <taxon>Bacillales</taxon>
        <taxon>Paenibacillaceae</taxon>
        <taxon>Cohnella</taxon>
    </lineage>
</organism>
<reference evidence="3 4" key="1">
    <citation type="submission" date="2022-10" db="EMBL/GenBank/DDBJ databases">
        <title>Comparative genomic analysis of Cohnella hashimotonis sp. nov., isolated from the International Space Station.</title>
        <authorList>
            <person name="Simpson A."/>
            <person name="Venkateswaran K."/>
        </authorList>
    </citation>
    <scope>NUCLEOTIDE SEQUENCE [LARGE SCALE GENOMIC DNA]</scope>
    <source>
        <strain evidence="3 4">DSM 18997</strain>
    </source>
</reference>
<dbReference type="Pfam" id="PF03551">
    <property type="entry name" value="PadR"/>
    <property type="match status" value="1"/>
</dbReference>
<dbReference type="Proteomes" id="UP001153387">
    <property type="component" value="Unassembled WGS sequence"/>
</dbReference>
<evidence type="ECO:0000259" key="1">
    <source>
        <dbReference type="Pfam" id="PF03551"/>
    </source>
</evidence>
<proteinExistence type="predicted"/>
<dbReference type="Pfam" id="PF10400">
    <property type="entry name" value="Vir_act_alpha_C"/>
    <property type="match status" value="1"/>
</dbReference>
<evidence type="ECO:0000259" key="2">
    <source>
        <dbReference type="Pfam" id="PF10400"/>
    </source>
</evidence>
<dbReference type="InterPro" id="IPR036390">
    <property type="entry name" value="WH_DNA-bd_sf"/>
</dbReference>
<feature type="domain" description="Transcription regulator PadR N-terminal" evidence="1">
    <location>
        <begin position="7"/>
        <end position="55"/>
    </location>
</feature>
<dbReference type="EMBL" id="JAPDHZ010000002">
    <property type="protein sequence ID" value="MDG0789744.1"/>
    <property type="molecule type" value="Genomic_DNA"/>
</dbReference>
<dbReference type="Gene3D" id="1.10.10.10">
    <property type="entry name" value="Winged helix-like DNA-binding domain superfamily/Winged helix DNA-binding domain"/>
    <property type="match status" value="1"/>
</dbReference>
<dbReference type="InterPro" id="IPR036388">
    <property type="entry name" value="WH-like_DNA-bd_sf"/>
</dbReference>
<keyword evidence="4" id="KW-1185">Reference proteome</keyword>
<name>A0A9X4KDR5_9BACL</name>